<protein>
    <submittedName>
        <fullName evidence="1">Uncharacterized protein</fullName>
    </submittedName>
</protein>
<dbReference type="VEuPathDB" id="FungiDB:LCOR_05656.1"/>
<dbReference type="Proteomes" id="UP000027586">
    <property type="component" value="Unassembled WGS sequence"/>
</dbReference>
<proteinExistence type="predicted"/>
<dbReference type="AlphaFoldDB" id="A0A068RW75"/>
<sequence>MATVFTSTPHSNSTCRASHLCKFQKNVMCILSWVSYKERVFTIPLLGMLTRKADATRVVLLCVYSMSMNVDDGICGQWQDMDLKARTLDIVSLGTYRTGSTKDDLLIY</sequence>
<dbReference type="EMBL" id="CBTN010000023">
    <property type="protein sequence ID" value="CDH54408.1"/>
    <property type="molecule type" value="Genomic_DNA"/>
</dbReference>
<reference evidence="1" key="1">
    <citation type="submission" date="2013-08" db="EMBL/GenBank/DDBJ databases">
        <title>Gene expansion shapes genome architecture in the human pathogen Lichtheimia corymbifera: an evolutionary genomics analysis in the ancient terrestrial Mucorales (Mucoromycotina).</title>
        <authorList>
            <person name="Schwartze V.U."/>
            <person name="Winter S."/>
            <person name="Shelest E."/>
            <person name="Marcet-Houben M."/>
            <person name="Horn F."/>
            <person name="Wehner S."/>
            <person name="Hoffmann K."/>
            <person name="Riege K."/>
            <person name="Sammeth M."/>
            <person name="Nowrousian M."/>
            <person name="Valiante V."/>
            <person name="Linde J."/>
            <person name="Jacobsen I.D."/>
            <person name="Marz M."/>
            <person name="Brakhage A.A."/>
            <person name="Gabaldon T."/>
            <person name="Bocker S."/>
            <person name="Voigt K."/>
        </authorList>
    </citation>
    <scope>NUCLEOTIDE SEQUENCE [LARGE SCALE GENOMIC DNA]</scope>
    <source>
        <strain evidence="1">FSU 9682</strain>
    </source>
</reference>
<evidence type="ECO:0000313" key="2">
    <source>
        <dbReference type="Proteomes" id="UP000027586"/>
    </source>
</evidence>
<evidence type="ECO:0000313" key="1">
    <source>
        <dbReference type="EMBL" id="CDH54408.1"/>
    </source>
</evidence>
<name>A0A068RW75_9FUNG</name>
<accession>A0A068RW75</accession>
<keyword evidence="2" id="KW-1185">Reference proteome</keyword>
<gene>
    <name evidence="1" type="ORF">LCOR_05656.1</name>
</gene>
<comment type="caution">
    <text evidence="1">The sequence shown here is derived from an EMBL/GenBank/DDBJ whole genome shotgun (WGS) entry which is preliminary data.</text>
</comment>
<organism evidence="1 2">
    <name type="scientific">Lichtheimia corymbifera JMRC:FSU:9682</name>
    <dbReference type="NCBI Taxonomy" id="1263082"/>
    <lineage>
        <taxon>Eukaryota</taxon>
        <taxon>Fungi</taxon>
        <taxon>Fungi incertae sedis</taxon>
        <taxon>Mucoromycota</taxon>
        <taxon>Mucoromycotina</taxon>
        <taxon>Mucoromycetes</taxon>
        <taxon>Mucorales</taxon>
        <taxon>Lichtheimiaceae</taxon>
        <taxon>Lichtheimia</taxon>
    </lineage>
</organism>